<evidence type="ECO:0000259" key="7">
    <source>
        <dbReference type="Pfam" id="PF09335"/>
    </source>
</evidence>
<protein>
    <submittedName>
        <fullName evidence="8">Membrane protein DedA, SNARE-associated domain</fullName>
    </submittedName>
</protein>
<dbReference type="PANTHER" id="PTHR42709">
    <property type="entry name" value="ALKALINE PHOSPHATASE LIKE PROTEIN"/>
    <property type="match status" value="1"/>
</dbReference>
<name>A0A1H0DGH7_9HYPH</name>
<evidence type="ECO:0000313" key="9">
    <source>
        <dbReference type="Proteomes" id="UP000198793"/>
    </source>
</evidence>
<dbReference type="RefSeq" id="WP_090668973.1">
    <property type="nucleotide sequence ID" value="NZ_FNIT01000001.1"/>
</dbReference>
<keyword evidence="9" id="KW-1185">Reference proteome</keyword>
<feature type="transmembrane region" description="Helical" evidence="6">
    <location>
        <begin position="142"/>
        <end position="165"/>
    </location>
</feature>
<dbReference type="STRING" id="1166073.SAMN05192530_101764"/>
<keyword evidence="4 6" id="KW-1133">Transmembrane helix</keyword>
<feature type="domain" description="VTT" evidence="7">
    <location>
        <begin position="33"/>
        <end position="162"/>
    </location>
</feature>
<feature type="transmembrane region" description="Helical" evidence="6">
    <location>
        <begin position="49"/>
        <end position="74"/>
    </location>
</feature>
<dbReference type="Proteomes" id="UP000198793">
    <property type="component" value="Unassembled WGS sequence"/>
</dbReference>
<keyword evidence="5 6" id="KW-0472">Membrane</keyword>
<keyword evidence="2" id="KW-1003">Cell membrane</keyword>
<evidence type="ECO:0000256" key="6">
    <source>
        <dbReference type="SAM" id="Phobius"/>
    </source>
</evidence>
<reference evidence="8 9" key="1">
    <citation type="submission" date="2016-10" db="EMBL/GenBank/DDBJ databases">
        <authorList>
            <person name="de Groot N.N."/>
        </authorList>
    </citation>
    <scope>NUCLEOTIDE SEQUENCE [LARGE SCALE GENOMIC DNA]</scope>
    <source>
        <strain evidence="9">L7-484,KACC 16230,DSM 25025</strain>
    </source>
</reference>
<dbReference type="Pfam" id="PF09335">
    <property type="entry name" value="VTT_dom"/>
    <property type="match status" value="1"/>
</dbReference>
<comment type="subcellular location">
    <subcellularLocation>
        <location evidence="1">Cell membrane</location>
        <topology evidence="1">Multi-pass membrane protein</topology>
    </subcellularLocation>
</comment>
<dbReference type="AlphaFoldDB" id="A0A1H0DGH7"/>
<evidence type="ECO:0000256" key="1">
    <source>
        <dbReference type="ARBA" id="ARBA00004651"/>
    </source>
</evidence>
<sequence>MDPLANLMACLALYGTVGLFAVGLAERFVPVMPSYGMLLAIGVSSAEGAWGLPVAFAATTLGSVLGCAACFYAVRSLGEARSRRFLEHAGRFVGMPGERVERRIAAYVRNRTALAFSFQLLPTVRLFAPTLAGLLPGQSLRFLAASSAGIAVWNGLFLGAGYLAFHSVRDANTTLLALSALGCLLAAQATMFLNARRTFGRRKPSSPSW</sequence>
<keyword evidence="3 6" id="KW-0812">Transmembrane</keyword>
<dbReference type="GO" id="GO:0005886">
    <property type="term" value="C:plasma membrane"/>
    <property type="evidence" value="ECO:0007669"/>
    <property type="project" value="UniProtKB-SubCell"/>
</dbReference>
<feature type="transmembrane region" description="Helical" evidence="6">
    <location>
        <begin position="171"/>
        <end position="193"/>
    </location>
</feature>
<dbReference type="InterPro" id="IPR051311">
    <property type="entry name" value="DedA_domain"/>
</dbReference>
<organism evidence="8 9">
    <name type="scientific">Aureimonas jatrophae</name>
    <dbReference type="NCBI Taxonomy" id="1166073"/>
    <lineage>
        <taxon>Bacteria</taxon>
        <taxon>Pseudomonadati</taxon>
        <taxon>Pseudomonadota</taxon>
        <taxon>Alphaproteobacteria</taxon>
        <taxon>Hyphomicrobiales</taxon>
        <taxon>Aurantimonadaceae</taxon>
        <taxon>Aureimonas</taxon>
    </lineage>
</organism>
<dbReference type="EMBL" id="FNIT01000001">
    <property type="protein sequence ID" value="SDN69091.1"/>
    <property type="molecule type" value="Genomic_DNA"/>
</dbReference>
<evidence type="ECO:0000256" key="3">
    <source>
        <dbReference type="ARBA" id="ARBA00022692"/>
    </source>
</evidence>
<evidence type="ECO:0000256" key="5">
    <source>
        <dbReference type="ARBA" id="ARBA00023136"/>
    </source>
</evidence>
<gene>
    <name evidence="8" type="ORF">SAMN05192530_101764</name>
</gene>
<dbReference type="InterPro" id="IPR032816">
    <property type="entry name" value="VTT_dom"/>
</dbReference>
<evidence type="ECO:0000313" key="8">
    <source>
        <dbReference type="EMBL" id="SDN69091.1"/>
    </source>
</evidence>
<dbReference type="OrthoDB" id="9813426at2"/>
<accession>A0A1H0DGH7</accession>
<evidence type="ECO:0000256" key="4">
    <source>
        <dbReference type="ARBA" id="ARBA00022989"/>
    </source>
</evidence>
<evidence type="ECO:0000256" key="2">
    <source>
        <dbReference type="ARBA" id="ARBA00022475"/>
    </source>
</evidence>
<proteinExistence type="predicted"/>
<dbReference type="PANTHER" id="PTHR42709:SF6">
    <property type="entry name" value="UNDECAPRENYL PHOSPHATE TRANSPORTER A"/>
    <property type="match status" value="1"/>
</dbReference>